<dbReference type="AlphaFoldDB" id="A0A9X9MFG5"/>
<organism evidence="1 2">
    <name type="scientific">Blumeria graminis f. sp. tritici</name>
    <dbReference type="NCBI Taxonomy" id="62690"/>
    <lineage>
        <taxon>Eukaryota</taxon>
        <taxon>Fungi</taxon>
        <taxon>Dikarya</taxon>
        <taxon>Ascomycota</taxon>
        <taxon>Pezizomycotina</taxon>
        <taxon>Leotiomycetes</taxon>
        <taxon>Erysiphales</taxon>
        <taxon>Erysiphaceae</taxon>
        <taxon>Blumeria</taxon>
    </lineage>
</organism>
<accession>A0A9X9MFG5</accession>
<dbReference type="EMBL" id="LR026988">
    <property type="protein sequence ID" value="VDB83827.1"/>
    <property type="molecule type" value="Genomic_DNA"/>
</dbReference>
<evidence type="ECO:0000313" key="1">
    <source>
        <dbReference type="EMBL" id="VDB83827.1"/>
    </source>
</evidence>
<keyword evidence="2" id="KW-1185">Reference proteome</keyword>
<proteinExistence type="predicted"/>
<reference evidence="1 2" key="1">
    <citation type="submission" date="2018-08" db="EMBL/GenBank/DDBJ databases">
        <authorList>
            <person name="Muller C M."/>
        </authorList>
    </citation>
    <scope>NUCLEOTIDE SEQUENCE [LARGE SCALE GENOMIC DNA]</scope>
</reference>
<name>A0A9X9MFG5_BLUGR</name>
<protein>
    <submittedName>
        <fullName evidence="1">Bgt-50203</fullName>
    </submittedName>
</protein>
<evidence type="ECO:0000313" key="2">
    <source>
        <dbReference type="Proteomes" id="UP000324639"/>
    </source>
</evidence>
<dbReference type="Proteomes" id="UP000324639">
    <property type="component" value="Chromosome Bgt_-05"/>
</dbReference>
<gene>
    <name evidence="1" type="ORF">BGT96224V316_LOCUS2961</name>
</gene>
<sequence length="27" mass="3161">MGGRESGRRVRETVRYKCKESKIHPTV</sequence>